<feature type="region of interest" description="Disordered" evidence="1">
    <location>
        <begin position="412"/>
        <end position="443"/>
    </location>
</feature>
<dbReference type="AlphaFoldDB" id="U1GDH6"/>
<dbReference type="OrthoDB" id="5348779at2759"/>
<dbReference type="EMBL" id="KE721353">
    <property type="protein sequence ID" value="ERF70118.1"/>
    <property type="molecule type" value="Genomic_DNA"/>
</dbReference>
<dbReference type="GeneID" id="19235368"/>
<feature type="compositionally biased region" description="Basic residues" evidence="1">
    <location>
        <begin position="415"/>
        <end position="426"/>
    </location>
</feature>
<organism evidence="2 3">
    <name type="scientific">Endocarpon pusillum (strain Z07020 / HMAS-L-300199)</name>
    <name type="common">Lichen-forming fungus</name>
    <dbReference type="NCBI Taxonomy" id="1263415"/>
    <lineage>
        <taxon>Eukaryota</taxon>
        <taxon>Fungi</taxon>
        <taxon>Dikarya</taxon>
        <taxon>Ascomycota</taxon>
        <taxon>Pezizomycotina</taxon>
        <taxon>Eurotiomycetes</taxon>
        <taxon>Chaetothyriomycetidae</taxon>
        <taxon>Verrucariales</taxon>
        <taxon>Verrucariaceae</taxon>
        <taxon>Endocarpon</taxon>
    </lineage>
</organism>
<feature type="region of interest" description="Disordered" evidence="1">
    <location>
        <begin position="1"/>
        <end position="70"/>
    </location>
</feature>
<feature type="region of interest" description="Disordered" evidence="1">
    <location>
        <begin position="368"/>
        <end position="389"/>
    </location>
</feature>
<evidence type="ECO:0000256" key="1">
    <source>
        <dbReference type="SAM" id="MobiDB-lite"/>
    </source>
</evidence>
<dbReference type="RefSeq" id="XP_007804153.1">
    <property type="nucleotide sequence ID" value="XM_007805962.1"/>
</dbReference>
<feature type="region of interest" description="Disordered" evidence="1">
    <location>
        <begin position="671"/>
        <end position="707"/>
    </location>
</feature>
<evidence type="ECO:0000313" key="2">
    <source>
        <dbReference type="EMBL" id="ERF70118.1"/>
    </source>
</evidence>
<feature type="compositionally biased region" description="Polar residues" evidence="1">
    <location>
        <begin position="428"/>
        <end position="440"/>
    </location>
</feature>
<dbReference type="Proteomes" id="UP000019373">
    <property type="component" value="Unassembled WGS sequence"/>
</dbReference>
<dbReference type="eggNOG" id="ENOG502RWAY">
    <property type="taxonomic scope" value="Eukaryota"/>
</dbReference>
<keyword evidence="3" id="KW-1185">Reference proteome</keyword>
<proteinExistence type="predicted"/>
<reference evidence="3" key="1">
    <citation type="journal article" date="2014" name="BMC Genomics">
        <title>Genome characteristics reveal the impact of lichenization on lichen-forming fungus Endocarpon pusillum Hedwig (Verrucariales, Ascomycota).</title>
        <authorList>
            <person name="Wang Y.-Y."/>
            <person name="Liu B."/>
            <person name="Zhang X.-Y."/>
            <person name="Zhou Q.-M."/>
            <person name="Zhang T."/>
            <person name="Li H."/>
            <person name="Yu Y.-F."/>
            <person name="Zhang X.-L."/>
            <person name="Hao X.-Y."/>
            <person name="Wang M."/>
            <person name="Wang L."/>
            <person name="Wei J.-C."/>
        </authorList>
    </citation>
    <scope>NUCLEOTIDE SEQUENCE [LARGE SCALE GENOMIC DNA]</scope>
    <source>
        <strain evidence="3">Z07020 / HMAS-L-300199</strain>
    </source>
</reference>
<accession>U1GDH6</accession>
<gene>
    <name evidence="2" type="ORF">EPUS_00305</name>
</gene>
<protein>
    <submittedName>
        <fullName evidence="2">Uncharacterized protein</fullName>
    </submittedName>
</protein>
<dbReference type="HOGENOM" id="CLU_348163_0_0_1"/>
<feature type="compositionally biased region" description="Basic and acidic residues" evidence="1">
    <location>
        <begin position="372"/>
        <end position="386"/>
    </location>
</feature>
<name>U1GDH6_ENDPU</name>
<evidence type="ECO:0000313" key="3">
    <source>
        <dbReference type="Proteomes" id="UP000019373"/>
    </source>
</evidence>
<sequence length="810" mass="90880">MPDQGAQQPRGFLEPPEGMTFYNVPPLAGRKRQRDEFDVDETFLAGRKRQRDEDDFGGDEYGTTNQTDSAVNNTQTQHINQEDNLGNVSGIAKSVATHQDTSAVEETAVKVNVTITKNEVRNGDTGLEVKDNGKWYPAIYHHELVRTVLSKDRLYGPAGSQQYTHPRKDGKLDGDEYDRTSYLPAQKYWGGDRAHRPTILFEFKKPDNAYPPTNPPNFTVSIDGVQRTIIDVINNKPLRDFAHLPTTISTKVEGWLMEAWFRYDPSLRFEDLIQRMPFKPKHNVYKSRAVINRLVRRRELFRDKGRCLSWMKSTWTKKWDLYLISEMNSNPNIANPNSTRHLEDLPAEGTKSMSRIISETKEFLAKGNHRALKGERREEKDREVERTLASNPAKKIKAALDQVSNGVVTVVQAPKKSRRSSSRRKQAVYNTTTAQPQQNVDPDPMVDRAGSMSNPNVESAGHIGMTRHLNVDEEDVHLAPGYPGHSVRAGELPAMEYPAVSEMMGNIAYPQPQFNAPNQPRQMQNAQGMQLPHQRYMNPADQQGTVGISGITERTQGRDGHNDYGVDIPGIPERTQGQDEQNGYGNDLAGFFDTMPNLLSATTDSFEESQRAPFQPPNPAYGGGLLVDEFQPQFHPAQPYGQNSRDGGGLMPSQPYRFEQPFGYVYDGGDLRSQSPYEGLQPDNDANEGDFMCGPSTYENDGQLPGSSMLEAQSSLMPQQQQSGSTYVDGNHHAWMEINPNGYALENNAYYVGISPDPGAPNASMQQMMTTNEIGQQITYPVQRNIVTPELGRTFDEDLVNSSRKSRKLK</sequence>